<dbReference type="GO" id="GO:0046872">
    <property type="term" value="F:metal ion binding"/>
    <property type="evidence" value="ECO:0007669"/>
    <property type="project" value="UniProtKB-KW"/>
</dbReference>
<keyword evidence="7" id="KW-0812">Transmembrane</keyword>
<feature type="domain" description="CcmH/CycL/Ccl2/NrfF N-terminal" evidence="8">
    <location>
        <begin position="13"/>
        <end position="119"/>
    </location>
</feature>
<dbReference type="Pfam" id="PF03918">
    <property type="entry name" value="CcmH"/>
    <property type="match status" value="1"/>
</dbReference>
<gene>
    <name evidence="9" type="ORF">E5162_14030</name>
</gene>
<dbReference type="EMBL" id="SRXV01000005">
    <property type="protein sequence ID" value="TGY91728.1"/>
    <property type="molecule type" value="Genomic_DNA"/>
</dbReference>
<keyword evidence="7" id="KW-1133">Transmembrane helix</keyword>
<evidence type="ECO:0000256" key="6">
    <source>
        <dbReference type="ARBA" id="ARBA00023004"/>
    </source>
</evidence>
<dbReference type="AlphaFoldDB" id="A0A4S2H880"/>
<keyword evidence="2 7" id="KW-0349">Heme</keyword>
<dbReference type="Gene3D" id="1.10.8.640">
    <property type="entry name" value="Cytochrome C biogenesis protein"/>
    <property type="match status" value="1"/>
</dbReference>
<protein>
    <recommendedName>
        <fullName evidence="7">Cytochrome c-type biogenesis protein</fullName>
    </recommendedName>
</protein>
<dbReference type="PANTHER" id="PTHR47870:SF1">
    <property type="entry name" value="CYTOCHROME C-TYPE BIOGENESIS PROTEIN CCMH"/>
    <property type="match status" value="1"/>
</dbReference>
<keyword evidence="6 7" id="KW-0408">Iron</keyword>
<evidence type="ECO:0000256" key="4">
    <source>
        <dbReference type="ARBA" id="ARBA00022729"/>
    </source>
</evidence>
<dbReference type="InterPro" id="IPR038297">
    <property type="entry name" value="CcmH/CycL/NrfF/Ccl2_sf"/>
</dbReference>
<dbReference type="InterPro" id="IPR051263">
    <property type="entry name" value="C-type_cytochrome_biogenesis"/>
</dbReference>
<accession>A0A4S2H880</accession>
<keyword evidence="3 7" id="KW-0479">Metal-binding</keyword>
<keyword evidence="5" id="KW-0201">Cytochrome c-type biogenesis</keyword>
<dbReference type="RefSeq" id="WP_135945903.1">
    <property type="nucleotide sequence ID" value="NZ_BMEI01000005.1"/>
</dbReference>
<feature type="transmembrane region" description="Helical" evidence="7">
    <location>
        <begin position="94"/>
        <end position="113"/>
    </location>
</feature>
<evidence type="ECO:0000256" key="1">
    <source>
        <dbReference type="ARBA" id="ARBA00010342"/>
    </source>
</evidence>
<evidence type="ECO:0000256" key="2">
    <source>
        <dbReference type="ARBA" id="ARBA00022617"/>
    </source>
</evidence>
<evidence type="ECO:0000256" key="5">
    <source>
        <dbReference type="ARBA" id="ARBA00022748"/>
    </source>
</evidence>
<dbReference type="CDD" id="cd16378">
    <property type="entry name" value="CcmH_N"/>
    <property type="match status" value="1"/>
</dbReference>
<dbReference type="GO" id="GO:0005886">
    <property type="term" value="C:plasma membrane"/>
    <property type="evidence" value="ECO:0007669"/>
    <property type="project" value="TreeGrafter"/>
</dbReference>
<sequence>MTTLLMALFLSLQAATQLGTEEEARAQDLMREVRCMVCAGQSIADSDAGMAVDMRRFVRERVEQGQSDREIRDALVERFGHQVLMRPPLDSQTAPLWIAPVAFLLLGGGLLAATMRKKKR</sequence>
<proteinExistence type="inferred from homology"/>
<name>A0A4S2H880_9PROT</name>
<dbReference type="OrthoDB" id="9804975at2"/>
<evidence type="ECO:0000313" key="10">
    <source>
        <dbReference type="Proteomes" id="UP000305451"/>
    </source>
</evidence>
<dbReference type="Proteomes" id="UP000305451">
    <property type="component" value="Unassembled WGS sequence"/>
</dbReference>
<reference evidence="9 10" key="1">
    <citation type="journal article" date="2013" name="Int. J. Syst. Evol. Microbiol.">
        <title>Marinicauda pacifica gen. nov., sp. nov., a prosthecate alphaproteobacterium of the family Hyphomonadaceae isolated from deep seawater.</title>
        <authorList>
            <person name="Zhang X.Y."/>
            <person name="Li G.W."/>
            <person name="Wang C.S."/>
            <person name="Zhang Y.J."/>
            <person name="Xu X.W."/>
            <person name="Li H."/>
            <person name="Liu A."/>
            <person name="Liu C."/>
            <person name="Xie B.B."/>
            <person name="Qin Q.L."/>
            <person name="Xu Z."/>
            <person name="Chen X.L."/>
            <person name="Zhou B.C."/>
            <person name="Zhang Y.Z."/>
        </authorList>
    </citation>
    <scope>NUCLEOTIDE SEQUENCE [LARGE SCALE GENOMIC DNA]</scope>
    <source>
        <strain evidence="9 10">P-1 km-3</strain>
    </source>
</reference>
<evidence type="ECO:0000256" key="7">
    <source>
        <dbReference type="RuleBase" id="RU364112"/>
    </source>
</evidence>
<evidence type="ECO:0000313" key="9">
    <source>
        <dbReference type="EMBL" id="TGY91728.1"/>
    </source>
</evidence>
<comment type="caution">
    <text evidence="9">The sequence shown here is derived from an EMBL/GenBank/DDBJ whole genome shotgun (WGS) entry which is preliminary data.</text>
</comment>
<evidence type="ECO:0000259" key="8">
    <source>
        <dbReference type="Pfam" id="PF03918"/>
    </source>
</evidence>
<organism evidence="9 10">
    <name type="scientific">Marinicauda pacifica</name>
    <dbReference type="NCBI Taxonomy" id="1133559"/>
    <lineage>
        <taxon>Bacteria</taxon>
        <taxon>Pseudomonadati</taxon>
        <taxon>Pseudomonadota</taxon>
        <taxon>Alphaproteobacteria</taxon>
        <taxon>Maricaulales</taxon>
        <taxon>Maricaulaceae</taxon>
        <taxon>Marinicauda</taxon>
    </lineage>
</organism>
<keyword evidence="4 7" id="KW-0732">Signal</keyword>
<keyword evidence="7" id="KW-0472">Membrane</keyword>
<comment type="similarity">
    <text evidence="1 7">Belongs to the CcmH/CycL/Ccl2/NrfF family.</text>
</comment>
<dbReference type="GO" id="GO:0017004">
    <property type="term" value="P:cytochrome complex assembly"/>
    <property type="evidence" value="ECO:0007669"/>
    <property type="project" value="UniProtKB-KW"/>
</dbReference>
<evidence type="ECO:0000256" key="3">
    <source>
        <dbReference type="ARBA" id="ARBA00022723"/>
    </source>
</evidence>
<keyword evidence="10" id="KW-1185">Reference proteome</keyword>
<comment type="function">
    <text evidence="7">Possible subunit of a heme lyase.</text>
</comment>
<dbReference type="InterPro" id="IPR005616">
    <property type="entry name" value="CcmH/CycL/Ccl2/NrfF_N"/>
</dbReference>
<dbReference type="PANTHER" id="PTHR47870">
    <property type="entry name" value="CYTOCHROME C-TYPE BIOGENESIS PROTEIN CCMH"/>
    <property type="match status" value="1"/>
</dbReference>